<protein>
    <submittedName>
        <fullName evidence="4">PA14 domain-containing protein</fullName>
    </submittedName>
</protein>
<dbReference type="InterPro" id="IPR011050">
    <property type="entry name" value="Pectin_lyase_fold/virulence"/>
</dbReference>
<comment type="caution">
    <text evidence="4">The sequence shown here is derived from an EMBL/GenBank/DDBJ whole genome shotgun (WGS) entry which is preliminary data.</text>
</comment>
<dbReference type="Gene3D" id="2.160.20.10">
    <property type="entry name" value="Single-stranded right-handed beta-helix, Pectin lyase-like"/>
    <property type="match status" value="1"/>
</dbReference>
<dbReference type="InterPro" id="IPR026444">
    <property type="entry name" value="Secre_tail"/>
</dbReference>
<name>A0ABW6BV99_9BACT</name>
<feature type="chain" id="PRO_5046441134" evidence="2">
    <location>
        <begin position="22"/>
        <end position="1061"/>
    </location>
</feature>
<dbReference type="SMART" id="SM00710">
    <property type="entry name" value="PbH1"/>
    <property type="match status" value="10"/>
</dbReference>
<dbReference type="PROSITE" id="PS51820">
    <property type="entry name" value="PA14"/>
    <property type="match status" value="2"/>
</dbReference>
<dbReference type="Gene3D" id="2.60.120.1560">
    <property type="match status" value="2"/>
</dbReference>
<reference evidence="5" key="1">
    <citation type="journal article" date="2019" name="Int. J. Syst. Evol. Microbiol.">
        <title>The Global Catalogue of Microorganisms (GCM) 10K type strain sequencing project: providing services to taxonomists for standard genome sequencing and annotation.</title>
        <authorList>
            <consortium name="The Broad Institute Genomics Platform"/>
            <consortium name="The Broad Institute Genome Sequencing Center for Infectious Disease"/>
            <person name="Wu L."/>
            <person name="Ma J."/>
        </authorList>
    </citation>
    <scope>NUCLEOTIDE SEQUENCE [LARGE SCALE GENOMIC DNA]</scope>
    <source>
        <strain evidence="5">KCTC 23984</strain>
    </source>
</reference>
<dbReference type="Pfam" id="PF18962">
    <property type="entry name" value="Por_Secre_tail"/>
    <property type="match status" value="1"/>
</dbReference>
<evidence type="ECO:0000313" key="5">
    <source>
        <dbReference type="Proteomes" id="UP001597641"/>
    </source>
</evidence>
<dbReference type="Proteomes" id="UP001597641">
    <property type="component" value="Unassembled WGS sequence"/>
</dbReference>
<evidence type="ECO:0000259" key="3">
    <source>
        <dbReference type="PROSITE" id="PS51820"/>
    </source>
</evidence>
<dbReference type="SUPFAM" id="SSF51126">
    <property type="entry name" value="Pectin lyase-like"/>
    <property type="match status" value="2"/>
</dbReference>
<keyword evidence="1 2" id="KW-0732">Signal</keyword>
<dbReference type="NCBIfam" id="TIGR04183">
    <property type="entry name" value="Por_Secre_tail"/>
    <property type="match status" value="1"/>
</dbReference>
<feature type="domain" description="PA14" evidence="3">
    <location>
        <begin position="796"/>
        <end position="949"/>
    </location>
</feature>
<feature type="signal peptide" evidence="2">
    <location>
        <begin position="1"/>
        <end position="21"/>
    </location>
</feature>
<dbReference type="InterPro" id="IPR052387">
    <property type="entry name" value="Fibrocystin"/>
</dbReference>
<dbReference type="InterPro" id="IPR011658">
    <property type="entry name" value="PA14_dom"/>
</dbReference>
<sequence length="1061" mass="113442">MRLTSLAVTFMLLFITQSLEAATYYVSASGRDTNTGKTTSSAWASINQVNKTVFIAGDSVLFEGGSSFTGGIYFTSNVRGTATDPIYIGSYGNGRATISSGNIAGLYIYNSAGFKVKNLIFKGAGRTINSSNGVEFYMDLPENTRLSHIAIDNLEVYGYRKAGIIIGSWNGTSGYDNITVTNSSVHDNGDVGIASYAEATLGHKNMYVGYNKVFNNSGLPDKTNSHSGSGIILGGVDGAVIEHCEAYNNGWLNAWADGGPVGIWGYKCNNLVIQNNESHHNRTGTTKDGGGFDIDGGCTNSVMQYNYSHDNEGAGYLIAQYAGAPAMNGITVRYNISENDGRKNGYGAIHLWASGGQSIQNLQVYNNTVYLTPASSGTPKAFCIQSGGAVNAQIRNNIFQVTNSLELINAAVTSGVKFEGNNYWATGSSSKYKWGSTTYSTLDAWRTATNQEKVNGTALGFYVDPKLKEPGKGITLSDTRLLHTLQGYELQETSLLIGKGLDLEALFNLNPGKKDFFGNSMAQRSNYAVGAHQQTEPTIVCLYSGKANLSFGTIAGGTYSGPGVTEGKYFDPLIAGTGSHSLTYTFYDGNNQQQFVHHTYTVINEGSCPTEPTTIVAPESCSATGSILREHWSNVSGSSVADIPLSTKPSSTSQLSLFEAPTNLGSSYGARVSGYICPPSTGYYTFFIAGDDNAELWLSTTDSPSNKQKIASVTGWTYSRQWNKYASQKSASIRLEAGKKYYIEALHKQEWGGGNLAVAWTMTDGRTEAPIAGSSLSPYSGTSTLAPTPTEPSTCSATGTILREQWSNVSGSSVTDIPLGTKPSSTSQLSLFESPTGQGSSYGARVSGYICPPSTGYYTFFIAGDDNAELWLSTTDSPSNKQKIASVTGWTYSRQWNKYASQKSAPTHLEAGKKYYIEALHKQGWGGDNLAVAWTMPDGRTEAPIAGSRLSPYLASTSGSGLASASELEVASPLEESQLTAYPNPFTTNATIQFTLAASEQASLELYDVQGRLVRSLYEGTAEAGAPRSFELKAEGLTRGVYIIRLVTGTKVLTQKIVLEK</sequence>
<dbReference type="InterPro" id="IPR037524">
    <property type="entry name" value="PA14/GLEYA"/>
</dbReference>
<feature type="domain" description="PA14" evidence="3">
    <location>
        <begin position="622"/>
        <end position="775"/>
    </location>
</feature>
<keyword evidence="5" id="KW-1185">Reference proteome</keyword>
<accession>A0ABW6BV99</accession>
<dbReference type="PANTHER" id="PTHR46769:SF2">
    <property type="entry name" value="FIBROCYSTIN-L ISOFORM 2 PRECURSOR-RELATED"/>
    <property type="match status" value="1"/>
</dbReference>
<dbReference type="InterPro" id="IPR039448">
    <property type="entry name" value="Beta_helix"/>
</dbReference>
<evidence type="ECO:0000256" key="1">
    <source>
        <dbReference type="ARBA" id="ARBA00022729"/>
    </source>
</evidence>
<dbReference type="InterPro" id="IPR006626">
    <property type="entry name" value="PbH1"/>
</dbReference>
<gene>
    <name evidence="4" type="ORF">ACFS7Z_11055</name>
</gene>
<evidence type="ECO:0000256" key="2">
    <source>
        <dbReference type="SAM" id="SignalP"/>
    </source>
</evidence>
<organism evidence="4 5">
    <name type="scientific">Pontibacter toksunensis</name>
    <dbReference type="NCBI Taxonomy" id="1332631"/>
    <lineage>
        <taxon>Bacteria</taxon>
        <taxon>Pseudomonadati</taxon>
        <taxon>Bacteroidota</taxon>
        <taxon>Cytophagia</taxon>
        <taxon>Cytophagales</taxon>
        <taxon>Hymenobacteraceae</taxon>
        <taxon>Pontibacter</taxon>
    </lineage>
</organism>
<evidence type="ECO:0000313" key="4">
    <source>
        <dbReference type="EMBL" id="MFD3000902.1"/>
    </source>
</evidence>
<dbReference type="RefSeq" id="WP_377484422.1">
    <property type="nucleotide sequence ID" value="NZ_JBHUOX010000007.1"/>
</dbReference>
<dbReference type="EMBL" id="JBHUOX010000007">
    <property type="protein sequence ID" value="MFD3000902.1"/>
    <property type="molecule type" value="Genomic_DNA"/>
</dbReference>
<dbReference type="SUPFAM" id="SSF56988">
    <property type="entry name" value="Anthrax protective antigen"/>
    <property type="match status" value="2"/>
</dbReference>
<proteinExistence type="predicted"/>
<dbReference type="Pfam" id="PF13229">
    <property type="entry name" value="Beta_helix"/>
    <property type="match status" value="1"/>
</dbReference>
<dbReference type="Pfam" id="PF07691">
    <property type="entry name" value="PA14"/>
    <property type="match status" value="2"/>
</dbReference>
<dbReference type="PANTHER" id="PTHR46769">
    <property type="entry name" value="POLYCYSTIC KIDNEY AND HEPATIC DISEASE 1 (AUTOSOMAL RECESSIVE)-LIKE 1"/>
    <property type="match status" value="1"/>
</dbReference>
<dbReference type="SMART" id="SM00758">
    <property type="entry name" value="PA14"/>
    <property type="match status" value="2"/>
</dbReference>
<dbReference type="InterPro" id="IPR012334">
    <property type="entry name" value="Pectin_lyas_fold"/>
</dbReference>